<comment type="caution">
    <text evidence="5">The sequence shown here is derived from an EMBL/GenBank/DDBJ whole genome shotgun (WGS) entry which is preliminary data.</text>
</comment>
<dbReference type="PANTHER" id="PTHR46796:SF15">
    <property type="entry name" value="BLL1074 PROTEIN"/>
    <property type="match status" value="1"/>
</dbReference>
<name>A0A9X3S7R5_9ACTN</name>
<evidence type="ECO:0000256" key="3">
    <source>
        <dbReference type="ARBA" id="ARBA00023163"/>
    </source>
</evidence>
<keyword evidence="3" id="KW-0804">Transcription</keyword>
<dbReference type="Pfam" id="PF20240">
    <property type="entry name" value="DUF6597"/>
    <property type="match status" value="1"/>
</dbReference>
<dbReference type="InterPro" id="IPR046532">
    <property type="entry name" value="DUF6597"/>
</dbReference>
<feature type="domain" description="HTH araC/xylS-type" evidence="4">
    <location>
        <begin position="125"/>
        <end position="223"/>
    </location>
</feature>
<dbReference type="InterPro" id="IPR050204">
    <property type="entry name" value="AraC_XylS_family_regulators"/>
</dbReference>
<keyword evidence="6" id="KW-1185">Reference proteome</keyword>
<gene>
    <name evidence="5" type="ORF">OM076_25465</name>
</gene>
<dbReference type="Gene3D" id="1.10.10.60">
    <property type="entry name" value="Homeodomain-like"/>
    <property type="match status" value="1"/>
</dbReference>
<protein>
    <submittedName>
        <fullName evidence="5">Helix-turn-helix transcriptional regulator</fullName>
    </submittedName>
</protein>
<accession>A0A9X3S7R5</accession>
<dbReference type="EMBL" id="JAPDOD010000026">
    <property type="protein sequence ID" value="MDA0163648.1"/>
    <property type="molecule type" value="Genomic_DNA"/>
</dbReference>
<evidence type="ECO:0000313" key="6">
    <source>
        <dbReference type="Proteomes" id="UP001149140"/>
    </source>
</evidence>
<evidence type="ECO:0000313" key="5">
    <source>
        <dbReference type="EMBL" id="MDA0163648.1"/>
    </source>
</evidence>
<dbReference type="AlphaFoldDB" id="A0A9X3S7R5"/>
<evidence type="ECO:0000259" key="4">
    <source>
        <dbReference type="PROSITE" id="PS01124"/>
    </source>
</evidence>
<dbReference type="PROSITE" id="PS01124">
    <property type="entry name" value="HTH_ARAC_FAMILY_2"/>
    <property type="match status" value="1"/>
</dbReference>
<dbReference type="SMART" id="SM00342">
    <property type="entry name" value="HTH_ARAC"/>
    <property type="match status" value="1"/>
</dbReference>
<organism evidence="5 6">
    <name type="scientific">Solirubrobacter ginsenosidimutans</name>
    <dbReference type="NCBI Taxonomy" id="490573"/>
    <lineage>
        <taxon>Bacteria</taxon>
        <taxon>Bacillati</taxon>
        <taxon>Actinomycetota</taxon>
        <taxon>Thermoleophilia</taxon>
        <taxon>Solirubrobacterales</taxon>
        <taxon>Solirubrobacteraceae</taxon>
        <taxon>Solirubrobacter</taxon>
    </lineage>
</organism>
<dbReference type="Proteomes" id="UP001149140">
    <property type="component" value="Unassembled WGS sequence"/>
</dbReference>
<proteinExistence type="predicted"/>
<keyword evidence="2" id="KW-0238">DNA-binding</keyword>
<dbReference type="RefSeq" id="WP_270042893.1">
    <property type="nucleotide sequence ID" value="NZ_JAPDOD010000026.1"/>
</dbReference>
<evidence type="ECO:0000256" key="2">
    <source>
        <dbReference type="ARBA" id="ARBA00023125"/>
    </source>
</evidence>
<dbReference type="PANTHER" id="PTHR46796">
    <property type="entry name" value="HTH-TYPE TRANSCRIPTIONAL ACTIVATOR RHAS-RELATED"/>
    <property type="match status" value="1"/>
</dbReference>
<sequence>MYREFAPPPDLAPYVACVWTTVHRGGMIFPDGCVDLVWHGTRLVVAGPATGPVDPSIAVGDRVWGVRFRLGLAGAALGLPAGELTDSTVPITQVWGSWVDERVALGGMPALLEIVRERLHLVEIDPLARAAALGMAGPGARVDALGAALGVSERQLRRRFTEAVGYGPKTLARILRFQRFLALAADGGELARLALLAGYADQAHLTRETRRLAGRTPLELVSSRATPAGERLAV</sequence>
<dbReference type="Pfam" id="PF12833">
    <property type="entry name" value="HTH_18"/>
    <property type="match status" value="1"/>
</dbReference>
<dbReference type="InterPro" id="IPR018060">
    <property type="entry name" value="HTH_AraC"/>
</dbReference>
<keyword evidence="1" id="KW-0805">Transcription regulation</keyword>
<evidence type="ECO:0000256" key="1">
    <source>
        <dbReference type="ARBA" id="ARBA00023015"/>
    </source>
</evidence>
<dbReference type="GO" id="GO:0043565">
    <property type="term" value="F:sequence-specific DNA binding"/>
    <property type="evidence" value="ECO:0007669"/>
    <property type="project" value="InterPro"/>
</dbReference>
<reference evidence="5" key="1">
    <citation type="submission" date="2022-10" db="EMBL/GenBank/DDBJ databases">
        <title>The WGS of Solirubrobacter ginsenosidimutans DSM 21036.</title>
        <authorList>
            <person name="Jiang Z."/>
        </authorList>
    </citation>
    <scope>NUCLEOTIDE SEQUENCE</scope>
    <source>
        <strain evidence="5">DSM 21036</strain>
    </source>
</reference>
<dbReference type="GO" id="GO:0003700">
    <property type="term" value="F:DNA-binding transcription factor activity"/>
    <property type="evidence" value="ECO:0007669"/>
    <property type="project" value="InterPro"/>
</dbReference>